<dbReference type="Proteomes" id="UP000609849">
    <property type="component" value="Unassembled WGS sequence"/>
</dbReference>
<dbReference type="SUPFAM" id="SSF140500">
    <property type="entry name" value="BAS1536-like"/>
    <property type="match status" value="1"/>
</dbReference>
<evidence type="ECO:0000313" key="2">
    <source>
        <dbReference type="Proteomes" id="UP000609849"/>
    </source>
</evidence>
<name>A0ABR7JQ16_9FIRM</name>
<dbReference type="InterPro" id="IPR036638">
    <property type="entry name" value="HLH_DNA-bd_sf"/>
</dbReference>
<dbReference type="Pfam" id="PF09388">
    <property type="entry name" value="SpoOE-like"/>
    <property type="match status" value="1"/>
</dbReference>
<dbReference type="InterPro" id="IPR018540">
    <property type="entry name" value="Spo0E-like"/>
</dbReference>
<dbReference type="InterPro" id="IPR037208">
    <property type="entry name" value="Spo0E-like_sf"/>
</dbReference>
<comment type="caution">
    <text evidence="1">The sequence shown here is derived from an EMBL/GenBank/DDBJ whole genome shotgun (WGS) entry which is preliminary data.</text>
</comment>
<gene>
    <name evidence="1" type="ORF">H8923_09595</name>
</gene>
<protein>
    <submittedName>
        <fullName evidence="1">Aspartyl-phosphate phosphatase Spo0E family protein</fullName>
    </submittedName>
</protein>
<reference evidence="1 2" key="1">
    <citation type="submission" date="2020-08" db="EMBL/GenBank/DDBJ databases">
        <authorList>
            <person name="Liu C."/>
            <person name="Sun Q."/>
        </authorList>
    </citation>
    <scope>NUCLEOTIDE SEQUENCE [LARGE SCALE GENOMIC DNA]</scope>
    <source>
        <strain evidence="1 2">NSJ-18</strain>
    </source>
</reference>
<sequence length="53" mass="6350">MANSELETLKTEIEELRQEINTYIQYPEIFKEELIEASQKIDVLINKYIFLSK</sequence>
<organism evidence="1 2">
    <name type="scientific">Romboutsia faecis</name>
    <dbReference type="NCBI Taxonomy" id="2764597"/>
    <lineage>
        <taxon>Bacteria</taxon>
        <taxon>Bacillati</taxon>
        <taxon>Bacillota</taxon>
        <taxon>Clostridia</taxon>
        <taxon>Peptostreptococcales</taxon>
        <taxon>Peptostreptococcaceae</taxon>
        <taxon>Romboutsia</taxon>
    </lineage>
</organism>
<dbReference type="EMBL" id="JACRWE010000004">
    <property type="protein sequence ID" value="MBC5997015.1"/>
    <property type="molecule type" value="Genomic_DNA"/>
</dbReference>
<dbReference type="Gene3D" id="4.10.280.10">
    <property type="entry name" value="Helix-loop-helix DNA-binding domain"/>
    <property type="match status" value="1"/>
</dbReference>
<keyword evidence="2" id="KW-1185">Reference proteome</keyword>
<proteinExistence type="predicted"/>
<accession>A0ABR7JQ16</accession>
<evidence type="ECO:0000313" key="1">
    <source>
        <dbReference type="EMBL" id="MBC5997015.1"/>
    </source>
</evidence>
<dbReference type="RefSeq" id="WP_147539561.1">
    <property type="nucleotide sequence ID" value="NZ_JACRWE010000004.1"/>
</dbReference>